<feature type="region of interest" description="Disordered" evidence="1">
    <location>
        <begin position="189"/>
        <end position="210"/>
    </location>
</feature>
<dbReference type="InterPro" id="IPR053137">
    <property type="entry name" value="NLR-like"/>
</dbReference>
<proteinExistence type="predicted"/>
<evidence type="ECO:0000313" key="2">
    <source>
        <dbReference type="EMBL" id="CCA76685.1"/>
    </source>
</evidence>
<dbReference type="OrthoDB" id="539810at2759"/>
<dbReference type="PANTHER" id="PTHR46082:SF11">
    <property type="entry name" value="AAA+ ATPASE DOMAIN-CONTAINING PROTEIN-RELATED"/>
    <property type="match status" value="1"/>
</dbReference>
<dbReference type="PANTHER" id="PTHR46082">
    <property type="entry name" value="ATP/GTP-BINDING PROTEIN-RELATED"/>
    <property type="match status" value="1"/>
</dbReference>
<organism evidence="2 3">
    <name type="scientific">Serendipita indica (strain DSM 11827)</name>
    <name type="common">Root endophyte fungus</name>
    <name type="synonym">Piriformospora indica</name>
    <dbReference type="NCBI Taxonomy" id="1109443"/>
    <lineage>
        <taxon>Eukaryota</taxon>
        <taxon>Fungi</taxon>
        <taxon>Dikarya</taxon>
        <taxon>Basidiomycota</taxon>
        <taxon>Agaricomycotina</taxon>
        <taxon>Agaricomycetes</taxon>
        <taxon>Sebacinales</taxon>
        <taxon>Serendipitaceae</taxon>
        <taxon>Serendipita</taxon>
    </lineage>
</organism>
<sequence length="210" mass="23967">FGEAEKMGRDVLALWLEVSGLRHPDTLNATYNLSHTLYLQRRFEEALQLLEGTIELRREILGEHHRHTQWAIQLLGKIKSAQSSHGFRLVKTPLKAWRTEHDNQEYWIQYQHLVSKLMKGHTLNESTADPSVRLPTDMTLNLIRQRLQITPLGCTENTGVRQTARPTSSVSWSCALSIASSNNGHAMRELTSKHSEEGSWTQPPPMPERA</sequence>
<dbReference type="SUPFAM" id="SSF48452">
    <property type="entry name" value="TPR-like"/>
    <property type="match status" value="1"/>
</dbReference>
<gene>
    <name evidence="2" type="ORF">PIIN_10673</name>
</gene>
<dbReference type="Gene3D" id="1.25.40.10">
    <property type="entry name" value="Tetratricopeptide repeat domain"/>
    <property type="match status" value="1"/>
</dbReference>
<dbReference type="InterPro" id="IPR011990">
    <property type="entry name" value="TPR-like_helical_dom_sf"/>
</dbReference>
<dbReference type="EMBL" id="CAFZ01000917">
    <property type="protein sequence ID" value="CCA76685.1"/>
    <property type="molecule type" value="Genomic_DNA"/>
</dbReference>
<evidence type="ECO:0000313" key="3">
    <source>
        <dbReference type="Proteomes" id="UP000007148"/>
    </source>
</evidence>
<dbReference type="InParanoid" id="G4TZE2"/>
<keyword evidence="3" id="KW-1185">Reference proteome</keyword>
<dbReference type="AlphaFoldDB" id="G4TZE2"/>
<feature type="non-terminal residue" evidence="2">
    <location>
        <position position="210"/>
    </location>
</feature>
<dbReference type="Proteomes" id="UP000007148">
    <property type="component" value="Unassembled WGS sequence"/>
</dbReference>
<reference evidence="2 3" key="1">
    <citation type="journal article" date="2011" name="PLoS Pathog.">
        <title>Endophytic Life Strategies Decoded by Genome and Transcriptome Analyses of the Mutualistic Root Symbiont Piriformospora indica.</title>
        <authorList>
            <person name="Zuccaro A."/>
            <person name="Lahrmann U."/>
            <person name="Guldener U."/>
            <person name="Langen G."/>
            <person name="Pfiffi S."/>
            <person name="Biedenkopf D."/>
            <person name="Wong P."/>
            <person name="Samans B."/>
            <person name="Grimm C."/>
            <person name="Basiewicz M."/>
            <person name="Murat C."/>
            <person name="Martin F."/>
            <person name="Kogel K.H."/>
        </authorList>
    </citation>
    <scope>NUCLEOTIDE SEQUENCE [LARGE SCALE GENOMIC DNA]</scope>
    <source>
        <strain evidence="2 3">DSM 11827</strain>
    </source>
</reference>
<dbReference type="HOGENOM" id="CLU_1312777_0_0_1"/>
<protein>
    <recommendedName>
        <fullName evidence="4">Kinesin light chain</fullName>
    </recommendedName>
</protein>
<accession>G4TZE2</accession>
<name>G4TZE2_SERID</name>
<comment type="caution">
    <text evidence="2">The sequence shown here is derived from an EMBL/GenBank/DDBJ whole genome shotgun (WGS) entry which is preliminary data.</text>
</comment>
<dbReference type="Pfam" id="PF13374">
    <property type="entry name" value="TPR_10"/>
    <property type="match status" value="1"/>
</dbReference>
<evidence type="ECO:0000256" key="1">
    <source>
        <dbReference type="SAM" id="MobiDB-lite"/>
    </source>
</evidence>
<evidence type="ECO:0008006" key="4">
    <source>
        <dbReference type="Google" id="ProtNLM"/>
    </source>
</evidence>